<evidence type="ECO:0000256" key="3">
    <source>
        <dbReference type="ARBA" id="ARBA00022833"/>
    </source>
</evidence>
<dbReference type="GO" id="GO:0005829">
    <property type="term" value="C:cytosol"/>
    <property type="evidence" value="ECO:0007669"/>
    <property type="project" value="TreeGrafter"/>
</dbReference>
<dbReference type="GO" id="GO:0046294">
    <property type="term" value="P:formaldehyde catabolic process"/>
    <property type="evidence" value="ECO:0007669"/>
    <property type="project" value="TreeGrafter"/>
</dbReference>
<dbReference type="Pfam" id="PF08240">
    <property type="entry name" value="ADH_N"/>
    <property type="match status" value="1"/>
</dbReference>
<dbReference type="InterPro" id="IPR036291">
    <property type="entry name" value="NAD(P)-bd_dom_sf"/>
</dbReference>
<accession>A0A7W9SRW8</accession>
<dbReference type="InterPro" id="IPR013149">
    <property type="entry name" value="ADH-like_C"/>
</dbReference>
<dbReference type="Proteomes" id="UP000520814">
    <property type="component" value="Unassembled WGS sequence"/>
</dbReference>
<keyword evidence="2 6" id="KW-0479">Metal-binding</keyword>
<dbReference type="InterPro" id="IPR020843">
    <property type="entry name" value="ER"/>
</dbReference>
<keyword evidence="9" id="KW-1185">Reference proteome</keyword>
<dbReference type="EC" id="1.1.1.306" evidence="8"/>
<sequence length="373" mass="39096">MAFLGKAAVLTEAGKDVELIDISVAAPAPDDAVIEVVASGVCHTDLTIKMQQGAGMKFPIILGHEGAGIVKAVGSNVTHLKPGDPVVIAYRAPCGNCPACRRGDPRHCYMALRPTTPITRTSDGAACSQVLRCGTFSTTTVVNAKAAIKMPEAMPLDKACLLACGVITGVGATMNTTTVWPGASVAVVGCGGVGLSVIQGAKIQGAKTIIGVDVNPTKLEWAKNFGATHVVNARDGDPVAAVRNLVTDDWPGYEGGVDFAFEATGLMPCIEQAVRMVNYNGTAVNIGFPGKDAEVTLNVGNIDTGVYWNKVNLRVCHCGDALPSHDFPLLAQLYLEGRLNLDAMVTGYVKLDEVEHAFHTMETGNVIRSVIRL</sequence>
<dbReference type="InterPro" id="IPR013154">
    <property type="entry name" value="ADH-like_N"/>
</dbReference>
<dbReference type="InterPro" id="IPR011032">
    <property type="entry name" value="GroES-like_sf"/>
</dbReference>
<reference evidence="8 9" key="1">
    <citation type="submission" date="2020-08" db="EMBL/GenBank/DDBJ databases">
        <title>Genomic Encyclopedia of Type Strains, Phase IV (KMG-IV): sequencing the most valuable type-strain genomes for metagenomic binning, comparative biology and taxonomic classification.</title>
        <authorList>
            <person name="Goeker M."/>
        </authorList>
    </citation>
    <scope>NUCLEOTIDE SEQUENCE [LARGE SCALE GENOMIC DNA]</scope>
    <source>
        <strain evidence="8 9">DSM 23562</strain>
    </source>
</reference>
<dbReference type="Gene3D" id="3.90.180.10">
    <property type="entry name" value="Medium-chain alcohol dehydrogenases, catalytic domain"/>
    <property type="match status" value="1"/>
</dbReference>
<comment type="similarity">
    <text evidence="6">Belongs to the zinc-containing alcohol dehydrogenase family.</text>
</comment>
<proteinExistence type="inferred from homology"/>
<name>A0A7W9SRW8_ARMRO</name>
<dbReference type="AlphaFoldDB" id="A0A7W9SRW8"/>
<dbReference type="GO" id="GO:0050607">
    <property type="term" value="F:mycothiol-dependent formaldehyde dehydrogenase activity"/>
    <property type="evidence" value="ECO:0007669"/>
    <property type="project" value="UniProtKB-EC"/>
</dbReference>
<evidence type="ECO:0000259" key="7">
    <source>
        <dbReference type="SMART" id="SM00829"/>
    </source>
</evidence>
<evidence type="ECO:0000313" key="8">
    <source>
        <dbReference type="EMBL" id="MBB6051710.1"/>
    </source>
</evidence>
<organism evidence="8 9">
    <name type="scientific">Armatimonas rosea</name>
    <dbReference type="NCBI Taxonomy" id="685828"/>
    <lineage>
        <taxon>Bacteria</taxon>
        <taxon>Bacillati</taxon>
        <taxon>Armatimonadota</taxon>
        <taxon>Armatimonadia</taxon>
        <taxon>Armatimonadales</taxon>
        <taxon>Armatimonadaceae</taxon>
        <taxon>Armatimonas</taxon>
    </lineage>
</organism>
<evidence type="ECO:0000313" key="9">
    <source>
        <dbReference type="Proteomes" id="UP000520814"/>
    </source>
</evidence>
<dbReference type="GO" id="GO:0008270">
    <property type="term" value="F:zinc ion binding"/>
    <property type="evidence" value="ECO:0007669"/>
    <property type="project" value="InterPro"/>
</dbReference>
<evidence type="ECO:0000256" key="5">
    <source>
        <dbReference type="ARBA" id="ARBA00023027"/>
    </source>
</evidence>
<dbReference type="EMBL" id="JACHGW010000003">
    <property type="protein sequence ID" value="MBB6051710.1"/>
    <property type="molecule type" value="Genomic_DNA"/>
</dbReference>
<dbReference type="GO" id="GO:0051903">
    <property type="term" value="F:S-(hydroxymethyl)glutathione dehydrogenase [NAD(P)+] activity"/>
    <property type="evidence" value="ECO:0007669"/>
    <property type="project" value="TreeGrafter"/>
</dbReference>
<dbReference type="Pfam" id="PF00107">
    <property type="entry name" value="ADH_zinc_N"/>
    <property type="match status" value="1"/>
</dbReference>
<protein>
    <submittedName>
        <fullName evidence="8">S-(Hydroxymethyl)mycothiol dehydrogenase</fullName>
        <ecNumber evidence="8">1.1.1.306</ecNumber>
    </submittedName>
</protein>
<keyword evidence="4 8" id="KW-0560">Oxidoreductase</keyword>
<evidence type="ECO:0000256" key="2">
    <source>
        <dbReference type="ARBA" id="ARBA00022723"/>
    </source>
</evidence>
<dbReference type="PANTHER" id="PTHR43880:SF12">
    <property type="entry name" value="ALCOHOL DEHYDROGENASE CLASS-3"/>
    <property type="match status" value="1"/>
</dbReference>
<dbReference type="SMART" id="SM00829">
    <property type="entry name" value="PKS_ER"/>
    <property type="match status" value="1"/>
</dbReference>
<evidence type="ECO:0000256" key="1">
    <source>
        <dbReference type="ARBA" id="ARBA00001947"/>
    </source>
</evidence>
<evidence type="ECO:0000256" key="6">
    <source>
        <dbReference type="RuleBase" id="RU361277"/>
    </source>
</evidence>
<keyword evidence="5" id="KW-0520">NAD</keyword>
<dbReference type="RefSeq" id="WP_184199239.1">
    <property type="nucleotide sequence ID" value="NZ_JACHGW010000003.1"/>
</dbReference>
<dbReference type="InterPro" id="IPR002328">
    <property type="entry name" value="ADH_Zn_CS"/>
</dbReference>
<dbReference type="SUPFAM" id="SSF51735">
    <property type="entry name" value="NAD(P)-binding Rossmann-fold domains"/>
    <property type="match status" value="1"/>
</dbReference>
<comment type="cofactor">
    <cofactor evidence="1 6">
        <name>Zn(2+)</name>
        <dbReference type="ChEBI" id="CHEBI:29105"/>
    </cofactor>
</comment>
<gene>
    <name evidence="8" type="ORF">HNQ39_003520</name>
</gene>
<feature type="domain" description="Enoyl reductase (ER)" evidence="7">
    <location>
        <begin position="14"/>
        <end position="371"/>
    </location>
</feature>
<comment type="caution">
    <text evidence="8">The sequence shown here is derived from an EMBL/GenBank/DDBJ whole genome shotgun (WGS) entry which is preliminary data.</text>
</comment>
<dbReference type="SUPFAM" id="SSF50129">
    <property type="entry name" value="GroES-like"/>
    <property type="match status" value="1"/>
</dbReference>
<evidence type="ECO:0000256" key="4">
    <source>
        <dbReference type="ARBA" id="ARBA00023002"/>
    </source>
</evidence>
<dbReference type="PANTHER" id="PTHR43880">
    <property type="entry name" value="ALCOHOL DEHYDROGENASE"/>
    <property type="match status" value="1"/>
</dbReference>
<dbReference type="PROSITE" id="PS00059">
    <property type="entry name" value="ADH_ZINC"/>
    <property type="match status" value="1"/>
</dbReference>
<dbReference type="Gene3D" id="3.40.50.720">
    <property type="entry name" value="NAD(P)-binding Rossmann-like Domain"/>
    <property type="match status" value="1"/>
</dbReference>
<dbReference type="FunFam" id="3.40.50.720:FF:000003">
    <property type="entry name" value="S-(hydroxymethyl)glutathione dehydrogenase"/>
    <property type="match status" value="1"/>
</dbReference>
<keyword evidence="3 6" id="KW-0862">Zinc</keyword>